<dbReference type="AlphaFoldDB" id="A0A9P6CBV3"/>
<dbReference type="Proteomes" id="UP000807353">
    <property type="component" value="Unassembled WGS sequence"/>
</dbReference>
<gene>
    <name evidence="1" type="ORF">BDZ94DRAFT_1179888</name>
</gene>
<comment type="caution">
    <text evidence="1">The sequence shown here is derived from an EMBL/GenBank/DDBJ whole genome shotgun (WGS) entry which is preliminary data.</text>
</comment>
<accession>A0A9P6CBV3</accession>
<name>A0A9P6CBV3_9AGAR</name>
<evidence type="ECO:0000313" key="2">
    <source>
        <dbReference type="Proteomes" id="UP000807353"/>
    </source>
</evidence>
<sequence>MSKHDTGSFEGTENGECTFTVHGLTGDEYSNISINALKARALGHIACGGQSLGVGHDDKPQSIYDNPQAYPGMFPWLFPYGLGGLGNKNIKGRIGELSHKKKLLMYHDKRFQTDFCFPLVAFNHDQIKTGTTGSFLLARKAHFSNVAERLQSIDTEVL</sequence>
<keyword evidence="2" id="KW-1185">Reference proteome</keyword>
<feature type="non-terminal residue" evidence="1">
    <location>
        <position position="158"/>
    </location>
</feature>
<reference evidence="1" key="1">
    <citation type="submission" date="2020-11" db="EMBL/GenBank/DDBJ databases">
        <authorList>
            <consortium name="DOE Joint Genome Institute"/>
            <person name="Ahrendt S."/>
            <person name="Riley R."/>
            <person name="Andreopoulos W."/>
            <person name="Labutti K."/>
            <person name="Pangilinan J."/>
            <person name="Ruiz-Duenas F.J."/>
            <person name="Barrasa J.M."/>
            <person name="Sanchez-Garcia M."/>
            <person name="Camarero S."/>
            <person name="Miyauchi S."/>
            <person name="Serrano A."/>
            <person name="Linde D."/>
            <person name="Babiker R."/>
            <person name="Drula E."/>
            <person name="Ayuso-Fernandez I."/>
            <person name="Pacheco R."/>
            <person name="Padilla G."/>
            <person name="Ferreira P."/>
            <person name="Barriuso J."/>
            <person name="Kellner H."/>
            <person name="Castanera R."/>
            <person name="Alfaro M."/>
            <person name="Ramirez L."/>
            <person name="Pisabarro A.G."/>
            <person name="Kuo A."/>
            <person name="Tritt A."/>
            <person name="Lipzen A."/>
            <person name="He G."/>
            <person name="Yan M."/>
            <person name="Ng V."/>
            <person name="Cullen D."/>
            <person name="Martin F."/>
            <person name="Rosso M.-N."/>
            <person name="Henrissat B."/>
            <person name="Hibbett D."/>
            <person name="Martinez A.T."/>
            <person name="Grigoriev I.V."/>
        </authorList>
    </citation>
    <scope>NUCLEOTIDE SEQUENCE</scope>
    <source>
        <strain evidence="1">CBS 247.69</strain>
    </source>
</reference>
<evidence type="ECO:0000313" key="1">
    <source>
        <dbReference type="EMBL" id="KAF9455469.1"/>
    </source>
</evidence>
<protein>
    <submittedName>
        <fullName evidence="1">Uncharacterized protein</fullName>
    </submittedName>
</protein>
<dbReference type="OrthoDB" id="3254930at2759"/>
<proteinExistence type="predicted"/>
<dbReference type="EMBL" id="MU150661">
    <property type="protein sequence ID" value="KAF9455469.1"/>
    <property type="molecule type" value="Genomic_DNA"/>
</dbReference>
<organism evidence="1 2">
    <name type="scientific">Collybia nuda</name>
    <dbReference type="NCBI Taxonomy" id="64659"/>
    <lineage>
        <taxon>Eukaryota</taxon>
        <taxon>Fungi</taxon>
        <taxon>Dikarya</taxon>
        <taxon>Basidiomycota</taxon>
        <taxon>Agaricomycotina</taxon>
        <taxon>Agaricomycetes</taxon>
        <taxon>Agaricomycetidae</taxon>
        <taxon>Agaricales</taxon>
        <taxon>Tricholomatineae</taxon>
        <taxon>Clitocybaceae</taxon>
        <taxon>Collybia</taxon>
    </lineage>
</organism>